<dbReference type="EMBL" id="CP060025">
    <property type="protein sequence ID" value="QNG77200.1"/>
    <property type="molecule type" value="Genomic_DNA"/>
</dbReference>
<organism evidence="1 2">
    <name type="scientific">Stenotrophomonas maltophilia</name>
    <name type="common">Pseudomonas maltophilia</name>
    <name type="synonym">Xanthomonas maltophilia</name>
    <dbReference type="NCBI Taxonomy" id="40324"/>
    <lineage>
        <taxon>Bacteria</taxon>
        <taxon>Pseudomonadati</taxon>
        <taxon>Pseudomonadota</taxon>
        <taxon>Gammaproteobacteria</taxon>
        <taxon>Lysobacterales</taxon>
        <taxon>Lysobacteraceae</taxon>
        <taxon>Stenotrophomonas</taxon>
        <taxon>Stenotrophomonas maltophilia group</taxon>
    </lineage>
</organism>
<proteinExistence type="predicted"/>
<dbReference type="AlphaFoldDB" id="A0AAX1IB50"/>
<sequence length="290" mass="31310">MVGGALVVGTVQQPALIESQVALEMQQRVGGRHQSTGEEMTAHPVVAALGLERVHQRAMGEDVHEQRAVGLQPLRDVRQQSLVIAHMFEHFHRDTAIEACRGQLKLVDVAGQYLDVVQAPGLALRHDVLALAVRVGHRSDVGLPIAFGHPQGQRTPATAQFENLLAVGKSGALAIQFQHRFLSLVQRFAPGRVVAAAVLQPLAQAGLEERRGNFVVLAVGRVGMQCERTVGQFCDATAEACGLCLDTSRRFLVQALRAQAPDAGTQRRIGNQPAFGPGDQPGFRIFSRIQ</sequence>
<accession>A0AAX1IB50</accession>
<protein>
    <submittedName>
        <fullName evidence="1">Uncharacterized protein</fullName>
    </submittedName>
</protein>
<dbReference type="Proteomes" id="UP000515598">
    <property type="component" value="Chromosome"/>
</dbReference>
<evidence type="ECO:0000313" key="2">
    <source>
        <dbReference type="Proteomes" id="UP000515598"/>
    </source>
</evidence>
<gene>
    <name evidence="1" type="ORF">GPNADHDJ_01383</name>
</gene>
<evidence type="ECO:0000313" key="1">
    <source>
        <dbReference type="EMBL" id="QNG77200.1"/>
    </source>
</evidence>
<name>A0AAX1IB50_STEMA</name>
<reference evidence="1 2" key="1">
    <citation type="submission" date="2020-08" db="EMBL/GenBank/DDBJ databases">
        <title>Phenotypic and transcriptomic analysis of seven clinical Stenotrophomonas maltophilia isolates identify a small set of shared and commonly regulated genes involved in biofilm lifestyle.</title>
        <authorList>
            <person name="Alio I."/>
            <person name="Gudzuhn M."/>
            <person name="Streit W."/>
        </authorList>
    </citation>
    <scope>NUCLEOTIDE SEQUENCE [LARGE SCALE GENOMIC DNA]</scope>
    <source>
        <strain evidence="1 2">UHH_SKK55</strain>
    </source>
</reference>